<feature type="transmembrane region" description="Helical" evidence="1">
    <location>
        <begin position="56"/>
        <end position="82"/>
    </location>
</feature>
<evidence type="ECO:0000313" key="2">
    <source>
        <dbReference type="EMBL" id="MCS0499793.1"/>
    </source>
</evidence>
<evidence type="ECO:0000256" key="1">
    <source>
        <dbReference type="SAM" id="Phobius"/>
    </source>
</evidence>
<evidence type="ECO:0000313" key="3">
    <source>
        <dbReference type="Proteomes" id="UP001205337"/>
    </source>
</evidence>
<proteinExistence type="predicted"/>
<keyword evidence="1" id="KW-1133">Transmembrane helix</keyword>
<keyword evidence="3" id="KW-1185">Reference proteome</keyword>
<keyword evidence="1" id="KW-0472">Membrane</keyword>
<dbReference type="Proteomes" id="UP001205337">
    <property type="component" value="Unassembled WGS sequence"/>
</dbReference>
<dbReference type="InterPro" id="IPR018723">
    <property type="entry name" value="DUF2254_membrane"/>
</dbReference>
<feature type="transmembrane region" description="Helical" evidence="1">
    <location>
        <begin position="132"/>
        <end position="153"/>
    </location>
</feature>
<dbReference type="EMBL" id="JANTHX010000007">
    <property type="protein sequence ID" value="MCS0499793.1"/>
    <property type="molecule type" value="Genomic_DNA"/>
</dbReference>
<reference evidence="2 3" key="1">
    <citation type="submission" date="2022-08" db="EMBL/GenBank/DDBJ databases">
        <authorList>
            <person name="Li F."/>
        </authorList>
    </citation>
    <scope>NUCLEOTIDE SEQUENCE [LARGE SCALE GENOMIC DNA]</scope>
    <source>
        <strain evidence="2 3">10F1B-8-1</strain>
    </source>
</reference>
<feature type="transmembrane region" description="Helical" evidence="1">
    <location>
        <begin position="103"/>
        <end position="126"/>
    </location>
</feature>
<keyword evidence="1" id="KW-0812">Transmembrane</keyword>
<name>A0ABT1ZGG4_9MICO</name>
<feature type="transmembrane region" description="Helical" evidence="1">
    <location>
        <begin position="15"/>
        <end position="36"/>
    </location>
</feature>
<dbReference type="Pfam" id="PF10011">
    <property type="entry name" value="DUF2254"/>
    <property type="match status" value="1"/>
</dbReference>
<accession>A0ABT1ZGG4</accession>
<gene>
    <name evidence="2" type="ORF">NUH29_09560</name>
</gene>
<dbReference type="RefSeq" id="WP_258798873.1">
    <property type="nucleotide sequence ID" value="NZ_JANTHX010000007.1"/>
</dbReference>
<protein>
    <submittedName>
        <fullName evidence="2">DUF2254 domain-containing protein</fullName>
    </submittedName>
</protein>
<comment type="caution">
    <text evidence="2">The sequence shown here is derived from an EMBL/GenBank/DDBJ whole genome shotgun (WGS) entry which is preliminary data.</text>
</comment>
<organism evidence="2 3">
    <name type="scientific">Protaetiibacter mangrovi</name>
    <dbReference type="NCBI Taxonomy" id="2970926"/>
    <lineage>
        <taxon>Bacteria</taxon>
        <taxon>Bacillati</taxon>
        <taxon>Actinomycetota</taxon>
        <taxon>Actinomycetes</taxon>
        <taxon>Micrococcales</taxon>
        <taxon>Microbacteriaceae</taxon>
        <taxon>Protaetiibacter</taxon>
    </lineage>
</organism>
<sequence>MSAWRMFFVRMTRRIWFRAALFTAAAVAIVLIGGLLGPVVPDALRVDLGQGSVATILQVLATTMLAVTTFSLAAMVSAYGQAASVATPRATRLLVEDRTSQNALSSFLGTFVFAIVGLVALSTSYYDTAGRTILFLATLVVIVYVVVALLRWISHLSGFGRMADVIDRVEAAADRTLSTWSRAPHLGASAPVEVPPSALSVLPEQVGYVTFVDVPALDAVARSAGVVVHLAICPGSGAELSAPVAWIEGELGEPDEVVRGVRRAVRIEHHRTFEQDPRLGVIALAEIGSRALSPAVNDPGTAVQIIAALDRVFSRVLRAPEPDEPTTDRVHAPSPAFADLLDDAFRPIARDGADKIEIALRLQRCLGSLAAIADGPRADALREAAHAARARAERGLTFPPDAELLRSAS</sequence>